<evidence type="ECO:0000313" key="1">
    <source>
        <dbReference type="EMBL" id="PNT68154.1"/>
    </source>
</evidence>
<dbReference type="EnsemblPlants" id="PNT68154">
    <property type="protein sequence ID" value="PNT68154"/>
    <property type="gene ID" value="BRADI_3g36635v3"/>
</dbReference>
<dbReference type="EMBL" id="CM000882">
    <property type="protein sequence ID" value="PNT68154.1"/>
    <property type="molecule type" value="Genomic_DNA"/>
</dbReference>
<sequence>MFLRVTMVVKQFLLARTSISPKPATGLQKWSTGHTWDASQFGKRNSSNKLEASLYAWKHPWKPIRTELNRTGVSD</sequence>
<evidence type="ECO:0000313" key="3">
    <source>
        <dbReference type="Proteomes" id="UP000008810"/>
    </source>
</evidence>
<keyword evidence="3" id="KW-1185">Reference proteome</keyword>
<evidence type="ECO:0000313" key="2">
    <source>
        <dbReference type="EnsemblPlants" id="PNT68154"/>
    </source>
</evidence>
<gene>
    <name evidence="1" type="ORF">BRADI_3g36635v3</name>
</gene>
<protein>
    <submittedName>
        <fullName evidence="1 2">Uncharacterized protein</fullName>
    </submittedName>
</protein>
<dbReference type="Gramene" id="PNT68154">
    <property type="protein sequence ID" value="PNT68154"/>
    <property type="gene ID" value="BRADI_3g36635v3"/>
</dbReference>
<dbReference type="Proteomes" id="UP000008810">
    <property type="component" value="Chromosome 3"/>
</dbReference>
<reference evidence="1" key="2">
    <citation type="submission" date="2017-06" db="EMBL/GenBank/DDBJ databases">
        <title>WGS assembly of Brachypodium distachyon.</title>
        <authorList>
            <consortium name="The International Brachypodium Initiative"/>
            <person name="Lucas S."/>
            <person name="Harmon-Smith M."/>
            <person name="Lail K."/>
            <person name="Tice H."/>
            <person name="Grimwood J."/>
            <person name="Bruce D."/>
            <person name="Barry K."/>
            <person name="Shu S."/>
            <person name="Lindquist E."/>
            <person name="Wang M."/>
            <person name="Pitluck S."/>
            <person name="Vogel J.P."/>
            <person name="Garvin D.F."/>
            <person name="Mockler T.C."/>
            <person name="Schmutz J."/>
            <person name="Rokhsar D."/>
            <person name="Bevan M.W."/>
        </authorList>
    </citation>
    <scope>NUCLEOTIDE SEQUENCE</scope>
    <source>
        <strain evidence="1">Bd21</strain>
    </source>
</reference>
<proteinExistence type="predicted"/>
<name>A0A2K2D1J1_BRADI</name>
<dbReference type="AlphaFoldDB" id="A0A2K2D1J1"/>
<dbReference type="InParanoid" id="A0A2K2D1J1"/>
<organism evidence="1">
    <name type="scientific">Brachypodium distachyon</name>
    <name type="common">Purple false brome</name>
    <name type="synonym">Trachynia distachya</name>
    <dbReference type="NCBI Taxonomy" id="15368"/>
    <lineage>
        <taxon>Eukaryota</taxon>
        <taxon>Viridiplantae</taxon>
        <taxon>Streptophyta</taxon>
        <taxon>Embryophyta</taxon>
        <taxon>Tracheophyta</taxon>
        <taxon>Spermatophyta</taxon>
        <taxon>Magnoliopsida</taxon>
        <taxon>Liliopsida</taxon>
        <taxon>Poales</taxon>
        <taxon>Poaceae</taxon>
        <taxon>BOP clade</taxon>
        <taxon>Pooideae</taxon>
        <taxon>Stipodae</taxon>
        <taxon>Brachypodieae</taxon>
        <taxon>Brachypodium</taxon>
    </lineage>
</organism>
<reference evidence="1 2" key="1">
    <citation type="journal article" date="2010" name="Nature">
        <title>Genome sequencing and analysis of the model grass Brachypodium distachyon.</title>
        <authorList>
            <consortium name="International Brachypodium Initiative"/>
        </authorList>
    </citation>
    <scope>NUCLEOTIDE SEQUENCE [LARGE SCALE GENOMIC DNA]</scope>
    <source>
        <strain evidence="1 2">Bd21</strain>
    </source>
</reference>
<reference evidence="2" key="3">
    <citation type="submission" date="2018-08" db="UniProtKB">
        <authorList>
            <consortium name="EnsemblPlants"/>
        </authorList>
    </citation>
    <scope>IDENTIFICATION</scope>
    <source>
        <strain evidence="2">cv. Bd21</strain>
    </source>
</reference>
<accession>A0A2K2D1J1</accession>